<feature type="transmembrane region" description="Helical" evidence="1">
    <location>
        <begin position="524"/>
        <end position="543"/>
    </location>
</feature>
<keyword evidence="1" id="KW-0472">Membrane</keyword>
<dbReference type="PANTHER" id="PTHR32063">
    <property type="match status" value="1"/>
</dbReference>
<feature type="transmembrane region" description="Helical" evidence="1">
    <location>
        <begin position="12"/>
        <end position="32"/>
    </location>
</feature>
<feature type="transmembrane region" description="Helical" evidence="1">
    <location>
        <begin position="625"/>
        <end position="642"/>
    </location>
</feature>
<dbReference type="PANTHER" id="PTHR32063:SF0">
    <property type="entry name" value="SWARMING MOTILITY PROTEIN SWRC"/>
    <property type="match status" value="1"/>
</dbReference>
<feature type="transmembrane region" description="Helical" evidence="1">
    <location>
        <begin position="110"/>
        <end position="132"/>
    </location>
</feature>
<proteinExistence type="predicted"/>
<dbReference type="Gene3D" id="3.30.70.1440">
    <property type="entry name" value="Multidrug efflux transporter AcrB pore domain"/>
    <property type="match status" value="1"/>
</dbReference>
<organism evidence="2 3">
    <name type="scientific">Jeotgalibacillus marinus</name>
    <dbReference type="NCBI Taxonomy" id="86667"/>
    <lineage>
        <taxon>Bacteria</taxon>
        <taxon>Bacillati</taxon>
        <taxon>Bacillota</taxon>
        <taxon>Bacilli</taxon>
        <taxon>Bacillales</taxon>
        <taxon>Caryophanaceae</taxon>
        <taxon>Jeotgalibacillus</taxon>
    </lineage>
</organism>
<dbReference type="EMBL" id="JBFMIA010000011">
    <property type="protein sequence ID" value="MEW9502481.1"/>
    <property type="molecule type" value="Genomic_DNA"/>
</dbReference>
<dbReference type="RefSeq" id="WP_367779974.1">
    <property type="nucleotide sequence ID" value="NZ_JBFMIA010000011.1"/>
</dbReference>
<dbReference type="Pfam" id="PF00873">
    <property type="entry name" value="ACR_tran"/>
    <property type="match status" value="1"/>
</dbReference>
<sequence length="700" mass="77333">APADYIEEAINGVTDNIITGAVVALVILLLFLRNIRATIIIALSIPTSVLLTFTSMWLLDYSFNMLSLIALGLGIGMMVDSSIVILESIYRKKEEGLANAEAVLEGTREVATAVFASMLTTIMVFLPVGLMGGEIGQFMITLSVVIAATLISSVIIAFTLIPTLSENFLRLKKNKAHRKENPMIKRYGKTVSWMAKKKRNRASMIGLFFVILVGSAFLIPKIPTTIMPDIFNRYSEVMINLEPGVTLDDRREIVNEINERLLSIEDVDNHYVMDIGVIGNEYVLNTAINMTKEDDITREQDVVNEDILRSLREMTDTHPVKTVISAMSVEAGSAVQINVKGEDFEELRLITEDLTKELNNVDGIVGVTSTNERYSQEQQIVLKEDALEEDGVTRQQIKQSVEQLSMTTPVGEMNNDNGDMIPIKLVLDEKLTTQADLFDLEIVTPAGLEKLSKYIELETAEVPNQISHVDGDRFITIQADIEGRDLGSINRDVQKVIDSFDAPQGYTISVAGELEAQQELMQEMIMVLFLAIFLVYVVMAIQFNNLIHPLVIMSVIPMTIVGVILGLFITQSELSALSGMGVIMLIGIVLNNAILLIDRTKQLRNEGHTAQEALVEAGKNRMRPIFMTTLTTAGAMLPLALSSGGASGNYQSPLAIVIISGLLFATMITLVLIPAVYMLFSDIGRGFKRIFTRKRKHKKV</sequence>
<keyword evidence="1" id="KW-0812">Transmembrane</keyword>
<keyword evidence="1" id="KW-1133">Transmembrane helix</keyword>
<dbReference type="Proteomes" id="UP001556040">
    <property type="component" value="Unassembled WGS sequence"/>
</dbReference>
<feature type="transmembrane region" description="Helical" evidence="1">
    <location>
        <begin position="654"/>
        <end position="680"/>
    </location>
</feature>
<dbReference type="PRINTS" id="PR00702">
    <property type="entry name" value="ACRIFLAVINRP"/>
</dbReference>
<dbReference type="Gene3D" id="3.30.2090.10">
    <property type="entry name" value="Multidrug efflux transporter AcrB TolC docking domain, DN and DC subdomains"/>
    <property type="match status" value="1"/>
</dbReference>
<dbReference type="InterPro" id="IPR027463">
    <property type="entry name" value="AcrB_DN_DC_subdom"/>
</dbReference>
<feature type="transmembrane region" description="Helical" evidence="1">
    <location>
        <begin position="550"/>
        <end position="570"/>
    </location>
</feature>
<reference evidence="2 3" key="1">
    <citation type="journal article" date="1979" name="Int. J. Syst. Evol. Microbiol.">
        <title>Bacillus globisporus subsp. marinus subsp. nov.</title>
        <authorList>
            <person name="Liu H."/>
        </authorList>
    </citation>
    <scope>NUCLEOTIDE SEQUENCE [LARGE SCALE GENOMIC DNA]</scope>
    <source>
        <strain evidence="2 3">DSM 1297</strain>
    </source>
</reference>
<dbReference type="Gene3D" id="3.30.70.1430">
    <property type="entry name" value="Multidrug efflux transporter AcrB pore domain"/>
    <property type="match status" value="1"/>
</dbReference>
<dbReference type="Gene3D" id="1.20.1640.10">
    <property type="entry name" value="Multidrug efflux transporter AcrB transmembrane domain"/>
    <property type="match status" value="2"/>
</dbReference>
<feature type="transmembrane region" description="Helical" evidence="1">
    <location>
        <begin position="576"/>
        <end position="597"/>
    </location>
</feature>
<keyword evidence="3" id="KW-1185">Reference proteome</keyword>
<evidence type="ECO:0000256" key="1">
    <source>
        <dbReference type="SAM" id="Phobius"/>
    </source>
</evidence>
<name>A0ABV3Q5G4_9BACL</name>
<evidence type="ECO:0000313" key="3">
    <source>
        <dbReference type="Proteomes" id="UP001556040"/>
    </source>
</evidence>
<feature type="transmembrane region" description="Helical" evidence="1">
    <location>
        <begin position="202"/>
        <end position="219"/>
    </location>
</feature>
<accession>A0ABV3Q5G4</accession>
<feature type="non-terminal residue" evidence="2">
    <location>
        <position position="1"/>
    </location>
</feature>
<feature type="transmembrane region" description="Helical" evidence="1">
    <location>
        <begin position="39"/>
        <end position="59"/>
    </location>
</feature>
<protein>
    <submittedName>
        <fullName evidence="2">Efflux RND transporter permease subunit</fullName>
    </submittedName>
</protein>
<comment type="caution">
    <text evidence="2">The sequence shown here is derived from an EMBL/GenBank/DDBJ whole genome shotgun (WGS) entry which is preliminary data.</text>
</comment>
<feature type="transmembrane region" description="Helical" evidence="1">
    <location>
        <begin position="138"/>
        <end position="164"/>
    </location>
</feature>
<evidence type="ECO:0000313" key="2">
    <source>
        <dbReference type="EMBL" id="MEW9502481.1"/>
    </source>
</evidence>
<feature type="transmembrane region" description="Helical" evidence="1">
    <location>
        <begin position="65"/>
        <end position="89"/>
    </location>
</feature>
<gene>
    <name evidence="2" type="ORF">AB1471_11825</name>
</gene>
<dbReference type="SUPFAM" id="SSF82866">
    <property type="entry name" value="Multidrug efflux transporter AcrB transmembrane domain"/>
    <property type="match status" value="2"/>
</dbReference>
<dbReference type="InterPro" id="IPR001036">
    <property type="entry name" value="Acrflvin-R"/>
</dbReference>